<gene>
    <name evidence="2" type="ORF">A0131_00875</name>
</gene>
<feature type="domain" description="Amidohydrolase-related" evidence="1">
    <location>
        <begin position="5"/>
        <end position="247"/>
    </location>
</feature>
<dbReference type="PANTHER" id="PTHR35563:SF2">
    <property type="entry name" value="BARREL METAL-DEPENDENT HYDROLASE, PUTATIVE (AFU_ORTHOLOGUE AFUA_1G16240)-RELATED"/>
    <property type="match status" value="1"/>
</dbReference>
<dbReference type="GO" id="GO:0016787">
    <property type="term" value="F:hydrolase activity"/>
    <property type="evidence" value="ECO:0007669"/>
    <property type="project" value="UniProtKB-KW"/>
</dbReference>
<dbReference type="InterPro" id="IPR006680">
    <property type="entry name" value="Amidohydro-rel"/>
</dbReference>
<dbReference type="Proteomes" id="UP000075418">
    <property type="component" value="Unassembled WGS sequence"/>
</dbReference>
<protein>
    <submittedName>
        <fullName evidence="2">2-pyrone-4,6-dicarboxylate hydrolase</fullName>
    </submittedName>
</protein>
<dbReference type="AlphaFoldDB" id="A0A151A1T2"/>
<dbReference type="SUPFAM" id="SSF51556">
    <property type="entry name" value="Metallo-dependent hydrolases"/>
    <property type="match status" value="1"/>
</dbReference>
<dbReference type="RefSeq" id="WP_061853595.1">
    <property type="nucleotide sequence ID" value="NZ_LUGM01000002.1"/>
</dbReference>
<dbReference type="PANTHER" id="PTHR35563">
    <property type="entry name" value="BARREL METAL-DEPENDENT HYDROLASE, PUTATIVE (AFU_ORTHOLOGUE AFUA_1G16240)-RELATED"/>
    <property type="match status" value="1"/>
</dbReference>
<accession>A0A151A1T2</accession>
<sequence length="249" mass="28018">MRIFDAHFHITDYDYDIKGNNGYMPPSFTAHDYQQQSTKLNIAGGAIVSGSFQGYDQQYLVNALQTLGEHYCGVTQLPATTTDEEIVNLHKQGVRALRFNVQRGGSEDLSQLAYFAQRVYDLVGWHSELYIDSTKLPQIMSTIEQLPAVSIDHLGLSEAGIKHLLSLVDKGVHVKATGFGRVDLDVVKTMQSIYNINPDALMFGTDLPSTRAPRPFQEQDIELVKQSFNDTACEKIFWQNAMDFYKLSK</sequence>
<dbReference type="InterPro" id="IPR052358">
    <property type="entry name" value="Aro_Compnd_Degr_Hydrolases"/>
</dbReference>
<keyword evidence="2" id="KW-0378">Hydrolase</keyword>
<dbReference type="Pfam" id="PF04909">
    <property type="entry name" value="Amidohydro_2"/>
    <property type="match status" value="1"/>
</dbReference>
<evidence type="ECO:0000313" key="2">
    <source>
        <dbReference type="EMBL" id="KYH13364.1"/>
    </source>
</evidence>
<name>A0A151A1T2_9STAP</name>
<evidence type="ECO:0000313" key="3">
    <source>
        <dbReference type="Proteomes" id="UP000075418"/>
    </source>
</evidence>
<proteinExistence type="predicted"/>
<evidence type="ECO:0000259" key="1">
    <source>
        <dbReference type="Pfam" id="PF04909"/>
    </source>
</evidence>
<dbReference type="EMBL" id="LUGM01000002">
    <property type="protein sequence ID" value="KYH13364.1"/>
    <property type="molecule type" value="Genomic_DNA"/>
</dbReference>
<organism evidence="2 3">
    <name type="scientific">Staphylococcus kloosii</name>
    <dbReference type="NCBI Taxonomy" id="29384"/>
    <lineage>
        <taxon>Bacteria</taxon>
        <taxon>Bacillati</taxon>
        <taxon>Bacillota</taxon>
        <taxon>Bacilli</taxon>
        <taxon>Bacillales</taxon>
        <taxon>Staphylococcaceae</taxon>
        <taxon>Staphylococcus</taxon>
    </lineage>
</organism>
<dbReference type="Gene3D" id="3.20.20.140">
    <property type="entry name" value="Metal-dependent hydrolases"/>
    <property type="match status" value="1"/>
</dbReference>
<dbReference type="InterPro" id="IPR032466">
    <property type="entry name" value="Metal_Hydrolase"/>
</dbReference>
<reference evidence="2 3" key="1">
    <citation type="submission" date="2016-02" db="EMBL/GenBank/DDBJ databases">
        <title>Draft genome sequence of hydrocarbon degrading Staphylococcus saprophyticus Strain CNV2, isolated from crude-oil contaminated soil from Noonmati Oil Refinery, Guwahati, Assam, India.</title>
        <authorList>
            <person name="Mukherjee A."/>
            <person name="Chettri B."/>
            <person name="Langpoklakpam J."/>
            <person name="Singh A.K."/>
            <person name="Chattopadhyay D.J."/>
        </authorList>
    </citation>
    <scope>NUCLEOTIDE SEQUENCE [LARGE SCALE GENOMIC DNA]</scope>
    <source>
        <strain evidence="2 3">CNV2</strain>
    </source>
</reference>
<comment type="caution">
    <text evidence="2">The sequence shown here is derived from an EMBL/GenBank/DDBJ whole genome shotgun (WGS) entry which is preliminary data.</text>
</comment>